<accession>A0A3D8PNS0</accession>
<proteinExistence type="predicted"/>
<comment type="caution">
    <text evidence="2">The sequence shown here is derived from an EMBL/GenBank/DDBJ whole genome shotgun (WGS) entry which is preliminary data.</text>
</comment>
<keyword evidence="2" id="KW-0167">Capsid protein</keyword>
<evidence type="ECO:0000313" key="2">
    <source>
        <dbReference type="EMBL" id="RDW16878.1"/>
    </source>
</evidence>
<feature type="transmembrane region" description="Helical" evidence="1">
    <location>
        <begin position="37"/>
        <end position="60"/>
    </location>
</feature>
<dbReference type="AlphaFoldDB" id="A0A3D8PNS0"/>
<keyword evidence="1" id="KW-0472">Membrane</keyword>
<reference evidence="3" key="1">
    <citation type="submission" date="2017-11" db="EMBL/GenBank/DDBJ databases">
        <authorList>
            <person name="Zhu W."/>
        </authorList>
    </citation>
    <scope>NUCLEOTIDE SEQUENCE [LARGE SCALE GENOMIC DNA]</scope>
    <source>
        <strain evidence="3">CAU 1051</strain>
    </source>
</reference>
<gene>
    <name evidence="2" type="ORF">CWR45_13450</name>
</gene>
<dbReference type="Proteomes" id="UP000256520">
    <property type="component" value="Unassembled WGS sequence"/>
</dbReference>
<name>A0A3D8PNS0_9BACI</name>
<keyword evidence="1" id="KW-1133">Transmembrane helix</keyword>
<keyword evidence="3" id="KW-1185">Reference proteome</keyword>
<evidence type="ECO:0000256" key="1">
    <source>
        <dbReference type="SAM" id="Phobius"/>
    </source>
</evidence>
<keyword evidence="2" id="KW-0946">Virion</keyword>
<keyword evidence="1" id="KW-0812">Transmembrane</keyword>
<evidence type="ECO:0000313" key="3">
    <source>
        <dbReference type="Proteomes" id="UP000256520"/>
    </source>
</evidence>
<protein>
    <submittedName>
        <fullName evidence="2">Spore coat protein</fullName>
    </submittedName>
</protein>
<organism evidence="2 3">
    <name type="scientific">Oceanobacillus chungangensis</name>
    <dbReference type="NCBI Taxonomy" id="1229152"/>
    <lineage>
        <taxon>Bacteria</taxon>
        <taxon>Bacillati</taxon>
        <taxon>Bacillota</taxon>
        <taxon>Bacilli</taxon>
        <taxon>Bacillales</taxon>
        <taxon>Bacillaceae</taxon>
        <taxon>Oceanobacillus</taxon>
    </lineage>
</organism>
<dbReference type="EMBL" id="PIOD01000016">
    <property type="protein sequence ID" value="RDW16878.1"/>
    <property type="molecule type" value="Genomic_DNA"/>
</dbReference>
<sequence length="74" mass="8582">MEAQEGYWDEEYYRRPFHGGFHGGFGRRPFYGFHGGFGVPFLGGFAGGLLASTLFTPYGYGYYPPYPYPPYYYY</sequence>